<dbReference type="Gene3D" id="3.30.1150.10">
    <property type="match status" value="1"/>
</dbReference>
<dbReference type="PROSITE" id="PS52015">
    <property type="entry name" value="TONB_CTD"/>
    <property type="match status" value="1"/>
</dbReference>
<evidence type="ECO:0000256" key="2">
    <source>
        <dbReference type="ARBA" id="ARBA00022692"/>
    </source>
</evidence>
<sequence>MTAEPHVHRDPILDPPKKKKKLSTGAIVGISISVIVHALAGLYLYNNKFKLKEMTYEDEVVDVELMEVPPPPPPKLQVREPQINTQAPPPPVTVAVEPTKKEDRQEYTGPPVIVPGPPPPPAPPAPPKPSVITNPSWSRQVQPEFPERANSRGIESGSAKVNCAVAPNGSLSDCRVVDEDPAGAGFGQAVLRAARSGRLAPRTVDGAAVGARVEFTTRFRLD</sequence>
<evidence type="ECO:0000313" key="9">
    <source>
        <dbReference type="Proteomes" id="UP000663942"/>
    </source>
</evidence>
<keyword evidence="9" id="KW-1185">Reference proteome</keyword>
<dbReference type="EMBL" id="CP062006">
    <property type="protein sequence ID" value="QTC88832.1"/>
    <property type="molecule type" value="Genomic_DNA"/>
</dbReference>
<dbReference type="InterPro" id="IPR006260">
    <property type="entry name" value="TonB/TolA_C"/>
</dbReference>
<dbReference type="SUPFAM" id="SSF74653">
    <property type="entry name" value="TolA/TonB C-terminal domain"/>
    <property type="match status" value="1"/>
</dbReference>
<evidence type="ECO:0000256" key="1">
    <source>
        <dbReference type="ARBA" id="ARBA00004167"/>
    </source>
</evidence>
<evidence type="ECO:0000259" key="7">
    <source>
        <dbReference type="PROSITE" id="PS52015"/>
    </source>
</evidence>
<feature type="transmembrane region" description="Helical" evidence="6">
    <location>
        <begin position="22"/>
        <end position="45"/>
    </location>
</feature>
<protein>
    <submittedName>
        <fullName evidence="8">Energy transducer TonB</fullName>
    </submittedName>
</protein>
<comment type="subcellular location">
    <subcellularLocation>
        <location evidence="1">Membrane</location>
        <topology evidence="1">Single-pass membrane protein</topology>
    </subcellularLocation>
</comment>
<gene>
    <name evidence="8" type="ORF">IFE19_05660</name>
</gene>
<evidence type="ECO:0000256" key="5">
    <source>
        <dbReference type="SAM" id="MobiDB-lite"/>
    </source>
</evidence>
<dbReference type="Proteomes" id="UP000663942">
    <property type="component" value="Chromosome"/>
</dbReference>
<feature type="region of interest" description="Disordered" evidence="5">
    <location>
        <begin position="1"/>
        <end position="20"/>
    </location>
</feature>
<dbReference type="RefSeq" id="WP_207826282.1">
    <property type="nucleotide sequence ID" value="NZ_CP062006.1"/>
</dbReference>
<evidence type="ECO:0000256" key="3">
    <source>
        <dbReference type="ARBA" id="ARBA00022989"/>
    </source>
</evidence>
<evidence type="ECO:0000256" key="4">
    <source>
        <dbReference type="ARBA" id="ARBA00023136"/>
    </source>
</evidence>
<feature type="compositionally biased region" description="Pro residues" evidence="5">
    <location>
        <begin position="112"/>
        <end position="129"/>
    </location>
</feature>
<feature type="compositionally biased region" description="Basic and acidic residues" evidence="5">
    <location>
        <begin position="1"/>
        <end position="16"/>
    </location>
</feature>
<feature type="compositionally biased region" description="Polar residues" evidence="5">
    <location>
        <begin position="131"/>
        <end position="141"/>
    </location>
</feature>
<feature type="region of interest" description="Disordered" evidence="5">
    <location>
        <begin position="71"/>
        <end position="153"/>
    </location>
</feature>
<feature type="domain" description="TonB C-terminal" evidence="7">
    <location>
        <begin position="130"/>
        <end position="222"/>
    </location>
</feature>
<name>A0ABX7SPS7_9CAUL</name>
<reference evidence="8 9" key="1">
    <citation type="submission" date="2020-09" db="EMBL/GenBank/DDBJ databases">
        <title>Brevundimonas sp. LVF1 isolated from an oligotrophic pond in Goettingen, Germany.</title>
        <authorList>
            <person name="Friedrich I."/>
            <person name="Klassen A."/>
            <person name="Neubauer H."/>
            <person name="Schneider D."/>
            <person name="Hertel R."/>
            <person name="Daniel R."/>
        </authorList>
    </citation>
    <scope>NUCLEOTIDE SEQUENCE [LARGE SCALE GENOMIC DNA]</scope>
    <source>
        <strain evidence="8 9">LVF1</strain>
    </source>
</reference>
<accession>A0ABX7SPS7</accession>
<organism evidence="8 9">
    <name type="scientific">Brevundimonas pondensis</name>
    <dbReference type="NCBI Taxonomy" id="2774189"/>
    <lineage>
        <taxon>Bacteria</taxon>
        <taxon>Pseudomonadati</taxon>
        <taxon>Pseudomonadota</taxon>
        <taxon>Alphaproteobacteria</taxon>
        <taxon>Caulobacterales</taxon>
        <taxon>Caulobacteraceae</taxon>
        <taxon>Brevundimonas</taxon>
    </lineage>
</organism>
<keyword evidence="4 6" id="KW-0472">Membrane</keyword>
<dbReference type="Pfam" id="PF03544">
    <property type="entry name" value="TonB_C"/>
    <property type="match status" value="1"/>
</dbReference>
<proteinExistence type="predicted"/>
<dbReference type="NCBIfam" id="TIGR01352">
    <property type="entry name" value="tonB_Cterm"/>
    <property type="match status" value="1"/>
</dbReference>
<keyword evidence="2 6" id="KW-0812">Transmembrane</keyword>
<keyword evidence="3 6" id="KW-1133">Transmembrane helix</keyword>
<dbReference type="InterPro" id="IPR037682">
    <property type="entry name" value="TonB_C"/>
</dbReference>
<evidence type="ECO:0000256" key="6">
    <source>
        <dbReference type="SAM" id="Phobius"/>
    </source>
</evidence>
<evidence type="ECO:0000313" key="8">
    <source>
        <dbReference type="EMBL" id="QTC88832.1"/>
    </source>
</evidence>